<dbReference type="PANTHER" id="PTHR34504:SF4">
    <property type="entry name" value="ANTITOXIN HICB"/>
    <property type="match status" value="1"/>
</dbReference>
<name>A0A1P8WQI7_9PLAN</name>
<dbReference type="Gene3D" id="3.30.160.250">
    <property type="match status" value="1"/>
</dbReference>
<feature type="coiled-coil region" evidence="1">
    <location>
        <begin position="24"/>
        <end position="55"/>
    </location>
</feature>
<evidence type="ECO:0000313" key="2">
    <source>
        <dbReference type="EMBL" id="APZ96317.1"/>
    </source>
</evidence>
<dbReference type="InterPro" id="IPR035069">
    <property type="entry name" value="TTHA1013/TTHA0281-like"/>
</dbReference>
<dbReference type="STRING" id="1891926.Fuma_05985"/>
<protein>
    <submittedName>
        <fullName evidence="2">Uncharacterized protein</fullName>
    </submittedName>
</protein>
<keyword evidence="3" id="KW-1185">Reference proteome</keyword>
<dbReference type="EMBL" id="CP017641">
    <property type="protein sequence ID" value="APZ96317.1"/>
    <property type="molecule type" value="Genomic_DNA"/>
</dbReference>
<dbReference type="Proteomes" id="UP000187735">
    <property type="component" value="Chromosome"/>
</dbReference>
<organism evidence="2 3">
    <name type="scientific">Fuerstiella marisgermanici</name>
    <dbReference type="NCBI Taxonomy" id="1891926"/>
    <lineage>
        <taxon>Bacteria</taxon>
        <taxon>Pseudomonadati</taxon>
        <taxon>Planctomycetota</taxon>
        <taxon>Planctomycetia</taxon>
        <taxon>Planctomycetales</taxon>
        <taxon>Planctomycetaceae</taxon>
        <taxon>Fuerstiella</taxon>
    </lineage>
</organism>
<dbReference type="SUPFAM" id="SSF143100">
    <property type="entry name" value="TTHA1013/TTHA0281-like"/>
    <property type="match status" value="1"/>
</dbReference>
<keyword evidence="1" id="KW-0175">Coiled coil</keyword>
<dbReference type="InterPro" id="IPR051404">
    <property type="entry name" value="TA_system_antitoxin"/>
</dbReference>
<sequence length="68" mass="7669">MAFNAVVRQDGEWWIGWVEEVPGVNSQAETREELLENLREALGEALELNREEARKSAGSPFEEVSIVP</sequence>
<dbReference type="KEGG" id="fmr:Fuma_05985"/>
<reference evidence="2 3" key="1">
    <citation type="journal article" date="2016" name="Front. Microbiol.">
        <title>Fuerstia marisgermanicae gen. nov., sp. nov., an Unusual Member of the Phylum Planctomycetes from the German Wadden Sea.</title>
        <authorList>
            <person name="Kohn T."/>
            <person name="Heuer A."/>
            <person name="Jogler M."/>
            <person name="Vollmers J."/>
            <person name="Boedeker C."/>
            <person name="Bunk B."/>
            <person name="Rast P."/>
            <person name="Borchert D."/>
            <person name="Glockner I."/>
            <person name="Freese H.M."/>
            <person name="Klenk H.P."/>
            <person name="Overmann J."/>
            <person name="Kaster A.K."/>
            <person name="Rohde M."/>
            <person name="Wiegand S."/>
            <person name="Jogler C."/>
        </authorList>
    </citation>
    <scope>NUCLEOTIDE SEQUENCE [LARGE SCALE GENOMIC DNA]</scope>
    <source>
        <strain evidence="2 3">NH11</strain>
    </source>
</reference>
<dbReference type="RefSeq" id="WP_077027358.1">
    <property type="nucleotide sequence ID" value="NZ_CP017641.1"/>
</dbReference>
<proteinExistence type="predicted"/>
<dbReference type="AlphaFoldDB" id="A0A1P8WQI7"/>
<accession>A0A1P8WQI7</accession>
<evidence type="ECO:0000256" key="1">
    <source>
        <dbReference type="SAM" id="Coils"/>
    </source>
</evidence>
<evidence type="ECO:0000313" key="3">
    <source>
        <dbReference type="Proteomes" id="UP000187735"/>
    </source>
</evidence>
<dbReference type="PANTHER" id="PTHR34504">
    <property type="entry name" value="ANTITOXIN HICB"/>
    <property type="match status" value="1"/>
</dbReference>
<gene>
    <name evidence="2" type="ORF">Fuma_05985</name>
</gene>